<dbReference type="OrthoDB" id="4494341at2759"/>
<dbReference type="GO" id="GO:0005886">
    <property type="term" value="C:plasma membrane"/>
    <property type="evidence" value="ECO:0007669"/>
    <property type="project" value="TreeGrafter"/>
</dbReference>
<dbReference type="GO" id="GO:0015677">
    <property type="term" value="P:copper ion import"/>
    <property type="evidence" value="ECO:0007669"/>
    <property type="project" value="TreeGrafter"/>
</dbReference>
<dbReference type="AlphaFoldDB" id="A0A6A6DZJ1"/>
<dbReference type="SUPFAM" id="SSF52343">
    <property type="entry name" value="Ferredoxin reductase-like, C-terminal NADP-linked domain"/>
    <property type="match status" value="1"/>
</dbReference>
<gene>
    <name evidence="12" type="ORF">K469DRAFT_710520</name>
</gene>
<keyword evidence="8" id="KW-0406">Ion transport</keyword>
<keyword evidence="5" id="KW-0249">Electron transport</keyword>
<evidence type="ECO:0000256" key="9">
    <source>
        <dbReference type="ARBA" id="ARBA00023136"/>
    </source>
</evidence>
<dbReference type="GO" id="GO:0006879">
    <property type="term" value="P:intracellular iron ion homeostasis"/>
    <property type="evidence" value="ECO:0007669"/>
    <property type="project" value="TreeGrafter"/>
</dbReference>
<dbReference type="GO" id="GO:0000293">
    <property type="term" value="F:ferric-chelate reductase activity"/>
    <property type="evidence" value="ECO:0007669"/>
    <property type="project" value="UniProtKB-ARBA"/>
</dbReference>
<evidence type="ECO:0000256" key="10">
    <source>
        <dbReference type="SAM" id="Phobius"/>
    </source>
</evidence>
<dbReference type="PANTHER" id="PTHR32361">
    <property type="entry name" value="FERRIC/CUPRIC REDUCTASE TRANSMEMBRANE COMPONENT"/>
    <property type="match status" value="1"/>
</dbReference>
<evidence type="ECO:0000256" key="4">
    <source>
        <dbReference type="ARBA" id="ARBA00022692"/>
    </source>
</evidence>
<dbReference type="InterPro" id="IPR039261">
    <property type="entry name" value="FNR_nucleotide-bd"/>
</dbReference>
<dbReference type="Pfam" id="PF08030">
    <property type="entry name" value="NAD_binding_6"/>
    <property type="match status" value="1"/>
</dbReference>
<feature type="transmembrane region" description="Helical" evidence="10">
    <location>
        <begin position="313"/>
        <end position="332"/>
    </location>
</feature>
<dbReference type="Pfam" id="PF01794">
    <property type="entry name" value="Ferric_reduct"/>
    <property type="match status" value="1"/>
</dbReference>
<comment type="similarity">
    <text evidence="2">Belongs to the ferric reductase (FRE) family.</text>
</comment>
<feature type="transmembrane region" description="Helical" evidence="10">
    <location>
        <begin position="214"/>
        <end position="232"/>
    </location>
</feature>
<evidence type="ECO:0000313" key="12">
    <source>
        <dbReference type="EMBL" id="KAF2183709.1"/>
    </source>
</evidence>
<keyword evidence="9 10" id="KW-0472">Membrane</keyword>
<dbReference type="EMBL" id="ML994641">
    <property type="protein sequence ID" value="KAF2183709.1"/>
    <property type="molecule type" value="Genomic_DNA"/>
</dbReference>
<evidence type="ECO:0000256" key="3">
    <source>
        <dbReference type="ARBA" id="ARBA00022448"/>
    </source>
</evidence>
<name>A0A6A6DZJ1_9PEZI</name>
<dbReference type="Pfam" id="PF08022">
    <property type="entry name" value="FAD_binding_8"/>
    <property type="match status" value="1"/>
</dbReference>
<reference evidence="12" key="1">
    <citation type="journal article" date="2020" name="Stud. Mycol.">
        <title>101 Dothideomycetes genomes: a test case for predicting lifestyles and emergence of pathogens.</title>
        <authorList>
            <person name="Haridas S."/>
            <person name="Albert R."/>
            <person name="Binder M."/>
            <person name="Bloem J."/>
            <person name="Labutti K."/>
            <person name="Salamov A."/>
            <person name="Andreopoulos B."/>
            <person name="Baker S."/>
            <person name="Barry K."/>
            <person name="Bills G."/>
            <person name="Bluhm B."/>
            <person name="Cannon C."/>
            <person name="Castanera R."/>
            <person name="Culley D."/>
            <person name="Daum C."/>
            <person name="Ezra D."/>
            <person name="Gonzalez J."/>
            <person name="Henrissat B."/>
            <person name="Kuo A."/>
            <person name="Liang C."/>
            <person name="Lipzen A."/>
            <person name="Lutzoni F."/>
            <person name="Magnuson J."/>
            <person name="Mondo S."/>
            <person name="Nolan M."/>
            <person name="Ohm R."/>
            <person name="Pangilinan J."/>
            <person name="Park H.-J."/>
            <person name="Ramirez L."/>
            <person name="Alfaro M."/>
            <person name="Sun H."/>
            <person name="Tritt A."/>
            <person name="Yoshinaga Y."/>
            <person name="Zwiers L.-H."/>
            <person name="Turgeon B."/>
            <person name="Goodwin S."/>
            <person name="Spatafora J."/>
            <person name="Crous P."/>
            <person name="Grigoriev I."/>
        </authorList>
    </citation>
    <scope>NUCLEOTIDE SEQUENCE</scope>
    <source>
        <strain evidence="12">CBS 207.26</strain>
    </source>
</reference>
<dbReference type="InterPro" id="IPR013130">
    <property type="entry name" value="Fe3_Rdtase_TM_dom"/>
</dbReference>
<accession>A0A6A6DZJ1</accession>
<keyword evidence="7" id="KW-0560">Oxidoreductase</keyword>
<dbReference type="GO" id="GO:0006826">
    <property type="term" value="P:iron ion transport"/>
    <property type="evidence" value="ECO:0007669"/>
    <property type="project" value="TreeGrafter"/>
</dbReference>
<evidence type="ECO:0000256" key="8">
    <source>
        <dbReference type="ARBA" id="ARBA00023065"/>
    </source>
</evidence>
<keyword evidence="3" id="KW-0813">Transport</keyword>
<dbReference type="PROSITE" id="PS51384">
    <property type="entry name" value="FAD_FR"/>
    <property type="match status" value="1"/>
</dbReference>
<keyword evidence="6 10" id="KW-1133">Transmembrane helix</keyword>
<feature type="transmembrane region" description="Helical" evidence="10">
    <location>
        <begin position="51"/>
        <end position="73"/>
    </location>
</feature>
<protein>
    <recommendedName>
        <fullName evidence="11">FAD-binding FR-type domain-containing protein</fullName>
    </recommendedName>
</protein>
<dbReference type="InterPro" id="IPR051410">
    <property type="entry name" value="Ferric/Cupric_Reductase"/>
</dbReference>
<keyword evidence="13" id="KW-1185">Reference proteome</keyword>
<sequence length="617" mass="70120">MYPFHSRRVEQPTSFDNILTPRGGLIEDIKHDDPLKFSHGLTGVDQEGNYLWVHVLLGCFALLCLGTLILRFFKIGAAHVRHMSSMNGPAQQAYWMHNHNTWWPWLKRHVFYAPFHHKRHNRTFQLSTAIDNGTLPGRFHTIILVVYCMSNVAYCLALPWDRSESASVVAALRGRSGTLAALNLIPTVLFALRNNPLIPLLRVSYDDFNLMHRWAARIVIVESVVHTLAWFFNTKSGGGLQAVADCLRTEPSYAWGMVGTVVFVFILFQAWAPIRHAFYETFLNIHRLVVLLGLIGVYVHIDTHMLPQLSWMQIIFTLWGMEWFFRVVRVVYYNMKFGKMSRITVEAMPGEAVRVTLDLVRPWRPRPGCHVHMYIPKLALWSSHPFSVAWSPTDTPSTPSQLGLPTSEKDIIPLCAPPSSTQISLICRARTGLTRKMYDLAATSPSQTFTTWGGIEGPYGGHHSLDSYGTVLLFAGGVGITHQVMYIQHLVSGFHLRKTATQKILLVWTVPDSECLEWVRPWMDSILRMPERRQCLRVMLFITRPKRSRLESASETVQMLPGRCDTQTILDKEIRERVGAMCVTVCGSGAFADDVRAAVRRRVEVGAVDFIEEAFTY</sequence>
<dbReference type="InterPro" id="IPR013121">
    <property type="entry name" value="Fe_red_NAD-bd_6"/>
</dbReference>
<dbReference type="PANTHER" id="PTHR32361:SF12">
    <property type="entry name" value="PUTATIVE (AFU_ORTHOLOGUE AFUA_1G14340)-RELATED"/>
    <property type="match status" value="1"/>
</dbReference>
<feature type="transmembrane region" description="Helical" evidence="10">
    <location>
        <begin position="284"/>
        <end position="301"/>
    </location>
</feature>
<dbReference type="CDD" id="cd06186">
    <property type="entry name" value="NOX_Duox_like_FAD_NADP"/>
    <property type="match status" value="1"/>
</dbReference>
<feature type="transmembrane region" description="Helical" evidence="10">
    <location>
        <begin position="252"/>
        <end position="272"/>
    </location>
</feature>
<comment type="subcellular location">
    <subcellularLocation>
        <location evidence="1">Membrane</location>
        <topology evidence="1">Multi-pass membrane protein</topology>
    </subcellularLocation>
</comment>
<dbReference type="SFLD" id="SFLDG01168">
    <property type="entry name" value="Ferric_reductase_subgroup_(FRE"/>
    <property type="match status" value="1"/>
</dbReference>
<dbReference type="Proteomes" id="UP000800200">
    <property type="component" value="Unassembled WGS sequence"/>
</dbReference>
<dbReference type="InterPro" id="IPR017927">
    <property type="entry name" value="FAD-bd_FR_type"/>
</dbReference>
<dbReference type="InterPro" id="IPR013112">
    <property type="entry name" value="FAD-bd_8"/>
</dbReference>
<evidence type="ECO:0000259" key="11">
    <source>
        <dbReference type="PROSITE" id="PS51384"/>
    </source>
</evidence>
<evidence type="ECO:0000256" key="6">
    <source>
        <dbReference type="ARBA" id="ARBA00022989"/>
    </source>
</evidence>
<evidence type="ECO:0000256" key="2">
    <source>
        <dbReference type="ARBA" id="ARBA00006278"/>
    </source>
</evidence>
<dbReference type="Gene3D" id="3.40.50.80">
    <property type="entry name" value="Nucleotide-binding domain of ferredoxin-NADP reductase (FNR) module"/>
    <property type="match status" value="1"/>
</dbReference>
<keyword evidence="4 10" id="KW-0812">Transmembrane</keyword>
<dbReference type="SFLD" id="SFLDS00052">
    <property type="entry name" value="Ferric_Reductase_Domain"/>
    <property type="match status" value="1"/>
</dbReference>
<evidence type="ECO:0000256" key="5">
    <source>
        <dbReference type="ARBA" id="ARBA00022982"/>
    </source>
</evidence>
<organism evidence="12 13">
    <name type="scientific">Zopfia rhizophila CBS 207.26</name>
    <dbReference type="NCBI Taxonomy" id="1314779"/>
    <lineage>
        <taxon>Eukaryota</taxon>
        <taxon>Fungi</taxon>
        <taxon>Dikarya</taxon>
        <taxon>Ascomycota</taxon>
        <taxon>Pezizomycotina</taxon>
        <taxon>Dothideomycetes</taxon>
        <taxon>Dothideomycetes incertae sedis</taxon>
        <taxon>Zopfiaceae</taxon>
        <taxon>Zopfia</taxon>
    </lineage>
</organism>
<proteinExistence type="inferred from homology"/>
<evidence type="ECO:0000313" key="13">
    <source>
        <dbReference type="Proteomes" id="UP000800200"/>
    </source>
</evidence>
<evidence type="ECO:0000256" key="1">
    <source>
        <dbReference type="ARBA" id="ARBA00004141"/>
    </source>
</evidence>
<feature type="domain" description="FAD-binding FR-type" evidence="11">
    <location>
        <begin position="320"/>
        <end position="465"/>
    </location>
</feature>
<evidence type="ECO:0000256" key="7">
    <source>
        <dbReference type="ARBA" id="ARBA00023002"/>
    </source>
</evidence>